<sequence>MLHHLGARFDLSLWNRRMIAYGVERQKALVLSFALSQNATSHQVFLEGRTDAQERRKAV</sequence>
<dbReference type="RefSeq" id="WP_150270501.1">
    <property type="nucleotide sequence ID" value="NZ_CP029194.1"/>
</dbReference>
<gene>
    <name evidence="1" type="ORF">DEJ46_27300</name>
</gene>
<reference evidence="1 2" key="1">
    <citation type="submission" date="2018-05" db="EMBL/GenBank/DDBJ databases">
        <title>Streptomyces venezuelae.</title>
        <authorList>
            <person name="Kim W."/>
            <person name="Lee N."/>
            <person name="Cho B.-K."/>
        </authorList>
    </citation>
    <scope>NUCLEOTIDE SEQUENCE [LARGE SCALE GENOMIC DNA]</scope>
    <source>
        <strain evidence="1 2">ATCC 15068</strain>
    </source>
</reference>
<proteinExistence type="predicted"/>
<protein>
    <submittedName>
        <fullName evidence="1">Uncharacterized protein</fullName>
    </submittedName>
</protein>
<name>A0A5P2B1X8_STRVZ</name>
<dbReference type="AlphaFoldDB" id="A0A5P2B1X8"/>
<dbReference type="Proteomes" id="UP000324106">
    <property type="component" value="Chromosome"/>
</dbReference>
<dbReference type="EMBL" id="CP029194">
    <property type="protein sequence ID" value="QES22349.1"/>
    <property type="molecule type" value="Genomic_DNA"/>
</dbReference>
<organism evidence="1 2">
    <name type="scientific">Streptomyces venezuelae</name>
    <dbReference type="NCBI Taxonomy" id="54571"/>
    <lineage>
        <taxon>Bacteria</taxon>
        <taxon>Bacillati</taxon>
        <taxon>Actinomycetota</taxon>
        <taxon>Actinomycetes</taxon>
        <taxon>Kitasatosporales</taxon>
        <taxon>Streptomycetaceae</taxon>
        <taxon>Streptomyces</taxon>
    </lineage>
</organism>
<evidence type="ECO:0000313" key="2">
    <source>
        <dbReference type="Proteomes" id="UP000324106"/>
    </source>
</evidence>
<dbReference type="OrthoDB" id="3943503at2"/>
<accession>A0A5P2B1X8</accession>
<evidence type="ECO:0000313" key="1">
    <source>
        <dbReference type="EMBL" id="QES22349.1"/>
    </source>
</evidence>